<sequence length="154" mass="18390">MSIDELLKLHEYDIYNNRNIDPNILCELAEIFSEESIDILKYFSYTKFSSKFCWTNFIFIIKEMKYPQKLKGLPCLFELLQDINWPIFQEVAAALMSFDKKDIIPFMVRYLYQAYSEEDGMWISGIYMIARIMNIQPSDFQIGKTCDLLHYRDV</sequence>
<proteinExistence type="predicted"/>
<dbReference type="InterPro" id="IPR031837">
    <property type="entry name" value="DUF5071"/>
</dbReference>
<dbReference type="Gene3D" id="1.25.40.750">
    <property type="entry name" value="Domain of unknown function DUF5071"/>
    <property type="match status" value="1"/>
</dbReference>
<gene>
    <name evidence="2" type="ORF">SAMN02745906_0433</name>
</gene>
<name>A0ABY1C2L1_9FIRM</name>
<protein>
    <recommendedName>
        <fullName evidence="1">DUF5071 domain-containing protein</fullName>
    </recommendedName>
</protein>
<dbReference type="Proteomes" id="UP000198970">
    <property type="component" value="Chromosome I"/>
</dbReference>
<organism evidence="2 3">
    <name type="scientific">Lacrimispora sphenoides JCM 1415</name>
    <dbReference type="NCBI Taxonomy" id="1297793"/>
    <lineage>
        <taxon>Bacteria</taxon>
        <taxon>Bacillati</taxon>
        <taxon>Bacillota</taxon>
        <taxon>Clostridia</taxon>
        <taxon>Lachnospirales</taxon>
        <taxon>Lachnospiraceae</taxon>
        <taxon>Lacrimispora</taxon>
    </lineage>
</organism>
<accession>A0ABY1C2L1</accession>
<evidence type="ECO:0000313" key="2">
    <source>
        <dbReference type="EMBL" id="SET57153.1"/>
    </source>
</evidence>
<evidence type="ECO:0000259" key="1">
    <source>
        <dbReference type="Pfam" id="PF16804"/>
    </source>
</evidence>
<dbReference type="EMBL" id="LT630003">
    <property type="protein sequence ID" value="SET57153.1"/>
    <property type="molecule type" value="Genomic_DNA"/>
</dbReference>
<dbReference type="RefSeq" id="WP_100041427.1">
    <property type="nucleotide sequence ID" value="NZ_LT630003.1"/>
</dbReference>
<reference evidence="2 3" key="1">
    <citation type="submission" date="2016-10" db="EMBL/GenBank/DDBJ databases">
        <authorList>
            <person name="Varghese N."/>
            <person name="Submissions S."/>
        </authorList>
    </citation>
    <scope>NUCLEOTIDE SEQUENCE [LARGE SCALE GENOMIC DNA]</scope>
    <source>
        <strain evidence="2 3">ATCC 19403</strain>
    </source>
</reference>
<dbReference type="Pfam" id="PF16804">
    <property type="entry name" value="DUF5071"/>
    <property type="match status" value="1"/>
</dbReference>
<keyword evidence="3" id="KW-1185">Reference proteome</keyword>
<evidence type="ECO:0000313" key="3">
    <source>
        <dbReference type="Proteomes" id="UP000198970"/>
    </source>
</evidence>
<feature type="domain" description="DUF5071" evidence="1">
    <location>
        <begin position="61"/>
        <end position="129"/>
    </location>
</feature>
<dbReference type="InterPro" id="IPR038692">
    <property type="entry name" value="Cthe_2751_sf"/>
</dbReference>